<dbReference type="SUPFAM" id="SSF55729">
    <property type="entry name" value="Acyl-CoA N-acyltransferases (Nat)"/>
    <property type="match status" value="1"/>
</dbReference>
<dbReference type="EMBL" id="LDQA01000026">
    <property type="protein sequence ID" value="KTR05329.1"/>
    <property type="molecule type" value="Genomic_DNA"/>
</dbReference>
<proteinExistence type="predicted"/>
<dbReference type="Proteomes" id="UP000078272">
    <property type="component" value="Unassembled WGS sequence"/>
</dbReference>
<dbReference type="OrthoDB" id="9796171at2"/>
<dbReference type="STRING" id="401562.NS365_12115"/>
<evidence type="ECO:0000313" key="4">
    <source>
        <dbReference type="Proteomes" id="UP000078272"/>
    </source>
</evidence>
<dbReference type="PROSITE" id="PS51186">
    <property type="entry name" value="GNAT"/>
    <property type="match status" value="1"/>
</dbReference>
<reference evidence="4 5" key="1">
    <citation type="journal article" date="2016" name="Front. Microbiol.">
        <title>Genomic Resource of Rice Seed Associated Bacteria.</title>
        <authorList>
            <person name="Midha S."/>
            <person name="Bansal K."/>
            <person name="Sharma S."/>
            <person name="Kumar N."/>
            <person name="Patil P.P."/>
            <person name="Chaudhry V."/>
            <person name="Patil P.B."/>
        </authorList>
    </citation>
    <scope>NUCLEOTIDE SEQUENCE [LARGE SCALE GENOMIC DNA]</scope>
    <source>
        <strain evidence="2 4">NS226</strain>
        <strain evidence="3 5">NS365</strain>
    </source>
</reference>
<comment type="caution">
    <text evidence="3">The sequence shown here is derived from an EMBL/GenBank/DDBJ whole genome shotgun (WGS) entry which is preliminary data.</text>
</comment>
<evidence type="ECO:0000313" key="3">
    <source>
        <dbReference type="EMBL" id="KTR05329.1"/>
    </source>
</evidence>
<dbReference type="PATRIC" id="fig|401562.3.peg.3725"/>
<name>A0A175RR94_9HYPH</name>
<protein>
    <recommendedName>
        <fullName evidence="1">N-acetyltransferase domain-containing protein</fullName>
    </recommendedName>
</protein>
<evidence type="ECO:0000313" key="2">
    <source>
        <dbReference type="EMBL" id="KTQ86330.1"/>
    </source>
</evidence>
<evidence type="ECO:0000259" key="1">
    <source>
        <dbReference type="PROSITE" id="PS51186"/>
    </source>
</evidence>
<dbReference type="AlphaFoldDB" id="A0A175RR94"/>
<organism evidence="3 5">
    <name type="scientific">Aureimonas ureilytica</name>
    <dbReference type="NCBI Taxonomy" id="401562"/>
    <lineage>
        <taxon>Bacteria</taxon>
        <taxon>Pseudomonadati</taxon>
        <taxon>Pseudomonadota</taxon>
        <taxon>Alphaproteobacteria</taxon>
        <taxon>Hyphomicrobiales</taxon>
        <taxon>Aurantimonadaceae</taxon>
        <taxon>Aureimonas</taxon>
    </lineage>
</organism>
<dbReference type="EMBL" id="LDPZ01000050">
    <property type="protein sequence ID" value="KTQ86330.1"/>
    <property type="molecule type" value="Genomic_DNA"/>
</dbReference>
<gene>
    <name evidence="2" type="ORF">NS226_18155</name>
    <name evidence="3" type="ORF">NS365_12115</name>
</gene>
<dbReference type="InterPro" id="IPR016181">
    <property type="entry name" value="Acyl_CoA_acyltransferase"/>
</dbReference>
<dbReference type="Proteomes" id="UP000078529">
    <property type="component" value="Unassembled WGS sequence"/>
</dbReference>
<evidence type="ECO:0000313" key="5">
    <source>
        <dbReference type="Proteomes" id="UP000078529"/>
    </source>
</evidence>
<dbReference type="Gene3D" id="3.40.630.30">
    <property type="match status" value="1"/>
</dbReference>
<keyword evidence="5" id="KW-1185">Reference proteome</keyword>
<dbReference type="GO" id="GO:0016747">
    <property type="term" value="F:acyltransferase activity, transferring groups other than amino-acyl groups"/>
    <property type="evidence" value="ECO:0007669"/>
    <property type="project" value="InterPro"/>
</dbReference>
<sequence length="163" mass="18960">MRDVTILRSICFVHELGIPPKFIFDGNDHQATHFVFYDGDEPIGALRIRWFAGFAKYERTCFREKARNPFIIKRCIQDTFEHVARKGYTQVTTQSEPRLTKLWTKLFGFQILDEEPAYILGHDEPYLTVVGTLTPHAEPINLTSPSQVLLRVEGEWDRPSDFE</sequence>
<feature type="domain" description="N-acetyltransferase" evidence="1">
    <location>
        <begin position="1"/>
        <end position="130"/>
    </location>
</feature>
<dbReference type="InterPro" id="IPR000182">
    <property type="entry name" value="GNAT_dom"/>
</dbReference>
<accession>A0A175RR94</accession>